<sequence length="98" mass="10760">MAQFDVYILPDGAHVVDVQSPLASVHRTRLVIPLIDPSDDTNVVGRLNPQVTLDGEPWLLATHFAVTLDAKLLRGRIGSLADQEWTIKAALDFLINGF</sequence>
<dbReference type="Pfam" id="PF01845">
    <property type="entry name" value="CcdB"/>
    <property type="match status" value="1"/>
</dbReference>
<evidence type="ECO:0000256" key="4">
    <source>
        <dbReference type="ARBA" id="ARBA00023015"/>
    </source>
</evidence>
<dbReference type="SUPFAM" id="SSF50118">
    <property type="entry name" value="Cell growth inhibitor/plasmid maintenance toxic component"/>
    <property type="match status" value="1"/>
</dbReference>
<evidence type="ECO:0000256" key="6">
    <source>
        <dbReference type="ARBA" id="ARBA00029628"/>
    </source>
</evidence>
<dbReference type="AlphaFoldDB" id="A0A0D1JZK3"/>
<dbReference type="InterPro" id="IPR002712">
    <property type="entry name" value="CcdB"/>
</dbReference>
<reference evidence="8 9" key="1">
    <citation type="submission" date="2015-01" db="EMBL/GenBank/DDBJ databases">
        <title>Genome of Sphingomonas taxi strain 30a.</title>
        <authorList>
            <person name="Eevers N."/>
            <person name="Van Hamme J."/>
            <person name="Bottos E."/>
            <person name="Weyens N."/>
            <person name="Vangronsveld J."/>
        </authorList>
    </citation>
    <scope>NUCLEOTIDE SEQUENCE [LARGE SCALE GENOMIC DNA]</scope>
    <source>
        <strain evidence="8 9">30a</strain>
    </source>
</reference>
<dbReference type="InterPro" id="IPR011067">
    <property type="entry name" value="Plasmid_toxin/cell-grow_inhib"/>
</dbReference>
<gene>
    <name evidence="8" type="ORF">SR41_13540</name>
</gene>
<organism evidence="8 9">
    <name type="scientific">Sphingomonas melonis</name>
    <dbReference type="NCBI Taxonomy" id="152682"/>
    <lineage>
        <taxon>Bacteria</taxon>
        <taxon>Pseudomonadati</taxon>
        <taxon>Pseudomonadota</taxon>
        <taxon>Alphaproteobacteria</taxon>
        <taxon>Sphingomonadales</taxon>
        <taxon>Sphingomonadaceae</taxon>
        <taxon>Sphingomonas</taxon>
    </lineage>
</organism>
<protein>
    <recommendedName>
        <fullName evidence="2">Toxin CcdB</fullName>
    </recommendedName>
    <alternativeName>
        <fullName evidence="7">Cytotoxic protein CcdB</fullName>
    </alternativeName>
    <alternativeName>
        <fullName evidence="6">Protein LetD</fullName>
    </alternativeName>
</protein>
<dbReference type="Proteomes" id="UP000033203">
    <property type="component" value="Unassembled WGS sequence"/>
</dbReference>
<keyword evidence="4" id="KW-0805">Transcription regulation</keyword>
<dbReference type="GO" id="GO:0006276">
    <property type="term" value="P:plasmid maintenance"/>
    <property type="evidence" value="ECO:0007669"/>
    <property type="project" value="InterPro"/>
</dbReference>
<comment type="caution">
    <text evidence="8">The sequence shown here is derived from an EMBL/GenBank/DDBJ whole genome shotgun (WGS) entry which is preliminary data.</text>
</comment>
<evidence type="ECO:0000313" key="9">
    <source>
        <dbReference type="Proteomes" id="UP000033203"/>
    </source>
</evidence>
<evidence type="ECO:0000256" key="2">
    <source>
        <dbReference type="ARBA" id="ARBA00015075"/>
    </source>
</evidence>
<accession>A0A0D1JZK3</accession>
<comment type="similarity">
    <text evidence="1">Belongs to the CcdB toxin family.</text>
</comment>
<evidence type="ECO:0000256" key="7">
    <source>
        <dbReference type="ARBA" id="ARBA00033135"/>
    </source>
</evidence>
<keyword evidence="5" id="KW-0804">Transcription</keyword>
<evidence type="ECO:0000313" key="8">
    <source>
        <dbReference type="EMBL" id="KIU26643.1"/>
    </source>
</evidence>
<evidence type="ECO:0000256" key="5">
    <source>
        <dbReference type="ARBA" id="ARBA00023163"/>
    </source>
</evidence>
<name>A0A0D1JZK3_9SPHN</name>
<evidence type="ECO:0000256" key="3">
    <source>
        <dbReference type="ARBA" id="ARBA00022491"/>
    </source>
</evidence>
<keyword evidence="3" id="KW-0678">Repressor</keyword>
<dbReference type="Gene3D" id="2.30.30.110">
    <property type="match status" value="1"/>
</dbReference>
<dbReference type="EMBL" id="JXTP01000068">
    <property type="protein sequence ID" value="KIU26643.1"/>
    <property type="molecule type" value="Genomic_DNA"/>
</dbReference>
<dbReference type="GO" id="GO:0008657">
    <property type="term" value="F:DNA topoisomerase type II (double strand cut, ATP-hydrolyzing) inhibitor activity"/>
    <property type="evidence" value="ECO:0007669"/>
    <property type="project" value="InterPro"/>
</dbReference>
<evidence type="ECO:0000256" key="1">
    <source>
        <dbReference type="ARBA" id="ARBA00005230"/>
    </source>
</evidence>
<proteinExistence type="inferred from homology"/>